<evidence type="ECO:0000313" key="6">
    <source>
        <dbReference type="EMBL" id="KAI8582909.1"/>
    </source>
</evidence>
<reference evidence="6" key="1">
    <citation type="submission" date="2021-06" db="EMBL/GenBank/DDBJ databases">
        <authorList>
            <consortium name="DOE Joint Genome Institute"/>
            <person name="Mondo S.J."/>
            <person name="Amses K.R."/>
            <person name="Simmons D.R."/>
            <person name="Longcore J.E."/>
            <person name="Seto K."/>
            <person name="Alves G.H."/>
            <person name="Bonds A.E."/>
            <person name="Quandt C.A."/>
            <person name="Davis W.J."/>
            <person name="Chang Y."/>
            <person name="Letcher P.M."/>
            <person name="Powell M.J."/>
            <person name="Kuo A."/>
            <person name="Labutti K."/>
            <person name="Pangilinan J."/>
            <person name="Andreopoulos W."/>
            <person name="Tritt A."/>
            <person name="Riley R."/>
            <person name="Hundley H."/>
            <person name="Johnson J."/>
            <person name="Lipzen A."/>
            <person name="Barry K."/>
            <person name="Berbee M.L."/>
            <person name="Buchler N.E."/>
            <person name="Grigoriev I.V."/>
            <person name="Spatafora J.W."/>
            <person name="Stajich J.E."/>
            <person name="James T.Y."/>
        </authorList>
    </citation>
    <scope>NUCLEOTIDE SEQUENCE</scope>
    <source>
        <strain evidence="6">AG</strain>
    </source>
</reference>
<accession>A0AAD5EG62</accession>
<sequence length="674" mass="76534">MSKRPVDIAHLKTLQRKRRALQTREAKEEREDKKNAVRQTTIDFFARPSSERQPDVNSQPLEEDSPFRLSSQTNAHAHNPFACSSQPEYSSQSSFSILENLSQQEFQNEYWSDDEDNASEGKESEAMKEKGNHTIAEISEPLDIKGTVPIVVKQKKNEEGDLGDSENRLVINLASQDDYKTFLNDDMSDGTESVDSDEMNDRADHDDYDISDEVSRFSRATLMDNTWDEPEQSVELTLANYTMTGLSEVNEEDVHDGRLLSVLKQKVENATAISGALDIGKTINSTPLKQGSTAMSNLTQPLAPFDWALKTSLFITSTHNFDWMQTDGRSQAKALSRFRSNHFANEKLLEYCRNPEEVTDVGYTISQCLYHWAYPNSTLSNDKIASNNRLLSKSAYTEQDKLDLQEWQAREDEWASSFRSLFDLLNMEECDYFYYIGITVCILFRSKRFVGGEVEAIGSRSTVAFRRHLKDAGVNYILPYQTNDKENEVLSKEVLSDLEYLESINPGTTRQEKKPVAGDNEKNSLFLVHGVDDVQNLVDALVTWREPRTSDRAHGPPTLISPQSFLNSTLKCAETEQRIVRKLTKSENSTEKASQSVLYKLDVHGYILPTSLLLLYSILGRNTNFEESFWVECSTQALTKGLNTSCENTLVSEWATHLPSIDQVQYTRNAYRIG</sequence>
<feature type="compositionally biased region" description="Basic and acidic residues" evidence="5">
    <location>
        <begin position="22"/>
        <end position="35"/>
    </location>
</feature>
<dbReference type="PRINTS" id="PR02064">
    <property type="entry name" value="DONSON"/>
</dbReference>
<dbReference type="EMBL" id="MU620898">
    <property type="protein sequence ID" value="KAI8582909.1"/>
    <property type="molecule type" value="Genomic_DNA"/>
</dbReference>
<dbReference type="PANTHER" id="PTHR12972:SF0">
    <property type="entry name" value="PROTEIN DOWNSTREAM NEIGHBOR OF SON"/>
    <property type="match status" value="1"/>
</dbReference>
<feature type="region of interest" description="Disordered" evidence="5">
    <location>
        <begin position="1"/>
        <end position="70"/>
    </location>
</feature>
<keyword evidence="3" id="KW-0539">Nucleus</keyword>
<evidence type="ECO:0000256" key="2">
    <source>
        <dbReference type="ARBA" id="ARBA00022473"/>
    </source>
</evidence>
<comment type="caution">
    <text evidence="6">The sequence shown here is derived from an EMBL/GenBank/DDBJ whole genome shotgun (WGS) entry which is preliminary data.</text>
</comment>
<comment type="subcellular location">
    <subcellularLocation>
        <location evidence="1">Nucleus</location>
    </subcellularLocation>
</comment>
<organism evidence="6 7">
    <name type="scientific">Umbelopsis ramanniana AG</name>
    <dbReference type="NCBI Taxonomy" id="1314678"/>
    <lineage>
        <taxon>Eukaryota</taxon>
        <taxon>Fungi</taxon>
        <taxon>Fungi incertae sedis</taxon>
        <taxon>Mucoromycota</taxon>
        <taxon>Mucoromycotina</taxon>
        <taxon>Umbelopsidomycetes</taxon>
        <taxon>Umbelopsidales</taxon>
        <taxon>Umbelopsidaceae</taxon>
        <taxon>Umbelopsis</taxon>
    </lineage>
</organism>
<dbReference type="GO" id="GO:0033260">
    <property type="term" value="P:nuclear DNA replication"/>
    <property type="evidence" value="ECO:0007669"/>
    <property type="project" value="TreeGrafter"/>
</dbReference>
<feature type="compositionally biased region" description="Basic and acidic residues" evidence="5">
    <location>
        <begin position="1"/>
        <end position="10"/>
    </location>
</feature>
<dbReference type="AlphaFoldDB" id="A0AAD5EG62"/>
<keyword evidence="7" id="KW-1185">Reference proteome</keyword>
<protein>
    <submittedName>
        <fullName evidence="6">Uncharacterized protein</fullName>
    </submittedName>
</protein>
<dbReference type="GO" id="GO:0005634">
    <property type="term" value="C:nucleus"/>
    <property type="evidence" value="ECO:0007669"/>
    <property type="project" value="UniProtKB-SubCell"/>
</dbReference>
<dbReference type="InterPro" id="IPR024861">
    <property type="entry name" value="Donson"/>
</dbReference>
<dbReference type="RefSeq" id="XP_051447913.1">
    <property type="nucleotide sequence ID" value="XM_051586373.1"/>
</dbReference>
<reference evidence="6" key="2">
    <citation type="journal article" date="2022" name="Proc. Natl. Acad. Sci. U.S.A.">
        <title>Diploid-dominant life cycles characterize the early evolution of Fungi.</title>
        <authorList>
            <person name="Amses K.R."/>
            <person name="Simmons D.R."/>
            <person name="Longcore J.E."/>
            <person name="Mondo S.J."/>
            <person name="Seto K."/>
            <person name="Jeronimo G.H."/>
            <person name="Bonds A.E."/>
            <person name="Quandt C.A."/>
            <person name="Davis W.J."/>
            <person name="Chang Y."/>
            <person name="Federici B.A."/>
            <person name="Kuo A."/>
            <person name="LaButti K."/>
            <person name="Pangilinan J."/>
            <person name="Andreopoulos W."/>
            <person name="Tritt A."/>
            <person name="Riley R."/>
            <person name="Hundley H."/>
            <person name="Johnson J."/>
            <person name="Lipzen A."/>
            <person name="Barry K."/>
            <person name="Lang B.F."/>
            <person name="Cuomo C.A."/>
            <person name="Buchler N.E."/>
            <person name="Grigoriev I.V."/>
            <person name="Spatafora J.W."/>
            <person name="Stajich J.E."/>
            <person name="James T.Y."/>
        </authorList>
    </citation>
    <scope>NUCLEOTIDE SEQUENCE</scope>
    <source>
        <strain evidence="6">AG</strain>
    </source>
</reference>
<evidence type="ECO:0000256" key="4">
    <source>
        <dbReference type="ARBA" id="ARBA00025806"/>
    </source>
</evidence>
<evidence type="ECO:0000256" key="5">
    <source>
        <dbReference type="SAM" id="MobiDB-lite"/>
    </source>
</evidence>
<keyword evidence="2" id="KW-0217">Developmental protein</keyword>
<feature type="compositionally biased region" description="Acidic residues" evidence="5">
    <location>
        <begin position="186"/>
        <end position="198"/>
    </location>
</feature>
<proteinExistence type="inferred from homology"/>
<gene>
    <name evidence="6" type="ORF">K450DRAFT_225399</name>
</gene>
<evidence type="ECO:0000313" key="7">
    <source>
        <dbReference type="Proteomes" id="UP001206595"/>
    </source>
</evidence>
<comment type="similarity">
    <text evidence="4">Belongs to the DONSON family.</text>
</comment>
<evidence type="ECO:0000256" key="1">
    <source>
        <dbReference type="ARBA" id="ARBA00004123"/>
    </source>
</evidence>
<feature type="region of interest" description="Disordered" evidence="5">
    <location>
        <begin position="182"/>
        <end position="206"/>
    </location>
</feature>
<evidence type="ECO:0000256" key="3">
    <source>
        <dbReference type="ARBA" id="ARBA00023242"/>
    </source>
</evidence>
<dbReference type="PANTHER" id="PTHR12972">
    <property type="entry name" value="DOWNSTREAM NEIGHBOR OF SON"/>
    <property type="match status" value="1"/>
</dbReference>
<dbReference type="GeneID" id="75911721"/>
<dbReference type="Proteomes" id="UP001206595">
    <property type="component" value="Unassembled WGS sequence"/>
</dbReference>
<name>A0AAD5EG62_UMBRA</name>